<dbReference type="NCBIfam" id="TIGR01509">
    <property type="entry name" value="HAD-SF-IA-v3"/>
    <property type="match status" value="1"/>
</dbReference>
<dbReference type="Gene3D" id="1.10.150.240">
    <property type="entry name" value="Putative phosphatase, domain 2"/>
    <property type="match status" value="1"/>
</dbReference>
<dbReference type="InterPro" id="IPR023214">
    <property type="entry name" value="HAD_sf"/>
</dbReference>
<dbReference type="NCBIfam" id="TIGR01549">
    <property type="entry name" value="HAD-SF-IA-v1"/>
    <property type="match status" value="1"/>
</dbReference>
<dbReference type="InterPro" id="IPR023198">
    <property type="entry name" value="PGP-like_dom2"/>
</dbReference>
<dbReference type="InterPro" id="IPR036412">
    <property type="entry name" value="HAD-like_sf"/>
</dbReference>
<sequence length="214" mass="24377">MVADILKDVEAATFDVFGTTLDWLHSIMAVTGLSEKDVKAWRRTYFDPELRKLHPVTTDLYRAGLRVIGKAPEDPELEDKWVNAWAHLKPFPDVIPGLTELRKHIIVGALSNAYVRMLVEQERYAGFTWDLVMGSDLAGCYKPDPRMYQKAAQLLRVDPSKIVMVAAHKQDLEAASKQGFRTIYVYRETEDDTYEFTPDFSVSSFEELAPLFAT</sequence>
<dbReference type="InterPro" id="IPR051540">
    <property type="entry name" value="S-2-haloacid_dehalogenase"/>
</dbReference>
<dbReference type="Proteomes" id="UP000095023">
    <property type="component" value="Unassembled WGS sequence"/>
</dbReference>
<accession>A0A1E4TAG9</accession>
<dbReference type="OrthoDB" id="2363873at2759"/>
<evidence type="ECO:0000313" key="3">
    <source>
        <dbReference type="Proteomes" id="UP000095023"/>
    </source>
</evidence>
<evidence type="ECO:0000313" key="2">
    <source>
        <dbReference type="EMBL" id="ODV88750.1"/>
    </source>
</evidence>
<reference evidence="3" key="1">
    <citation type="submission" date="2016-02" db="EMBL/GenBank/DDBJ databases">
        <title>Comparative genomics of biotechnologically important yeasts.</title>
        <authorList>
            <consortium name="DOE Joint Genome Institute"/>
            <person name="Riley R."/>
            <person name="Haridas S."/>
            <person name="Wolfe K.H."/>
            <person name="Lopes M.R."/>
            <person name="Hittinger C.T."/>
            <person name="Goker M."/>
            <person name="Salamov A."/>
            <person name="Wisecaver J."/>
            <person name="Long T.M."/>
            <person name="Aerts A.L."/>
            <person name="Barry K."/>
            <person name="Choi C."/>
            <person name="Clum A."/>
            <person name="Coughlan A.Y."/>
            <person name="Deshpande S."/>
            <person name="Douglass A.P."/>
            <person name="Hanson S.J."/>
            <person name="Klenk H.-P."/>
            <person name="Labutti K."/>
            <person name="Lapidus A."/>
            <person name="Lindquist E."/>
            <person name="Lipzen A."/>
            <person name="Meier-Kolthoff J.P."/>
            <person name="Ohm R.A."/>
            <person name="Otillar R.P."/>
            <person name="Pangilinan J."/>
            <person name="Peng Y."/>
            <person name="Rokas A."/>
            <person name="Rosa C.A."/>
            <person name="Scheuner C."/>
            <person name="Sibirny A.A."/>
            <person name="Slot J.C."/>
            <person name="Stielow J.B."/>
            <person name="Sun H."/>
            <person name="Kurtzman C.P."/>
            <person name="Blackwell M."/>
            <person name="Jeffries T.W."/>
            <person name="Grigoriev I.V."/>
        </authorList>
    </citation>
    <scope>NUCLEOTIDE SEQUENCE [LARGE SCALE GENOMIC DNA]</scope>
    <source>
        <strain evidence="3">NRRL Y-17796</strain>
    </source>
</reference>
<dbReference type="PANTHER" id="PTHR43316">
    <property type="entry name" value="HYDROLASE, HALOACID DELAHOGENASE-RELATED"/>
    <property type="match status" value="1"/>
</dbReference>
<dbReference type="Pfam" id="PF00702">
    <property type="entry name" value="Hydrolase"/>
    <property type="match status" value="1"/>
</dbReference>
<dbReference type="PRINTS" id="PR00413">
    <property type="entry name" value="HADHALOGNASE"/>
</dbReference>
<proteinExistence type="predicted"/>
<evidence type="ECO:0000256" key="1">
    <source>
        <dbReference type="ARBA" id="ARBA00022801"/>
    </source>
</evidence>
<name>A0A1E4TAG9_9ASCO</name>
<dbReference type="NCBIfam" id="TIGR01493">
    <property type="entry name" value="HAD-SF-IA-v2"/>
    <property type="match status" value="1"/>
</dbReference>
<gene>
    <name evidence="2" type="ORF">CANCADRAFT_32250</name>
</gene>
<dbReference type="SFLD" id="SFLDS00003">
    <property type="entry name" value="Haloacid_Dehalogenase"/>
    <property type="match status" value="1"/>
</dbReference>
<protein>
    <recommendedName>
        <fullName evidence="4">Haloacid dehalogenase</fullName>
    </recommendedName>
</protein>
<dbReference type="AlphaFoldDB" id="A0A1E4TAG9"/>
<dbReference type="SUPFAM" id="SSF56784">
    <property type="entry name" value="HAD-like"/>
    <property type="match status" value="1"/>
</dbReference>
<dbReference type="Gene3D" id="3.40.50.1000">
    <property type="entry name" value="HAD superfamily/HAD-like"/>
    <property type="match status" value="1"/>
</dbReference>
<dbReference type="GO" id="GO:0016791">
    <property type="term" value="F:phosphatase activity"/>
    <property type="evidence" value="ECO:0007669"/>
    <property type="project" value="UniProtKB-ARBA"/>
</dbReference>
<dbReference type="EMBL" id="KV453843">
    <property type="protein sequence ID" value="ODV88750.1"/>
    <property type="molecule type" value="Genomic_DNA"/>
</dbReference>
<keyword evidence="3" id="KW-1185">Reference proteome</keyword>
<keyword evidence="1" id="KW-0378">Hydrolase</keyword>
<dbReference type="InterPro" id="IPR006439">
    <property type="entry name" value="HAD-SF_hydro_IA"/>
</dbReference>
<dbReference type="SFLD" id="SFLDG01129">
    <property type="entry name" value="C1.5:_HAD__Beta-PGM__Phosphata"/>
    <property type="match status" value="1"/>
</dbReference>
<organism evidence="2 3">
    <name type="scientific">Tortispora caseinolytica NRRL Y-17796</name>
    <dbReference type="NCBI Taxonomy" id="767744"/>
    <lineage>
        <taxon>Eukaryota</taxon>
        <taxon>Fungi</taxon>
        <taxon>Dikarya</taxon>
        <taxon>Ascomycota</taxon>
        <taxon>Saccharomycotina</taxon>
        <taxon>Trigonopsidomycetes</taxon>
        <taxon>Trigonopsidales</taxon>
        <taxon>Trigonopsidaceae</taxon>
        <taxon>Tortispora</taxon>
    </lineage>
</organism>
<dbReference type="PANTHER" id="PTHR43316:SF3">
    <property type="entry name" value="HALOACID DEHALOGENASE, TYPE II (AFU_ORTHOLOGUE AFUA_2G07750)-RELATED"/>
    <property type="match status" value="1"/>
</dbReference>
<evidence type="ECO:0008006" key="4">
    <source>
        <dbReference type="Google" id="ProtNLM"/>
    </source>
</evidence>